<organism evidence="1 2">
    <name type="scientific">Rhodopirellula europaea SH398</name>
    <dbReference type="NCBI Taxonomy" id="1263868"/>
    <lineage>
        <taxon>Bacteria</taxon>
        <taxon>Pseudomonadati</taxon>
        <taxon>Planctomycetota</taxon>
        <taxon>Planctomycetia</taxon>
        <taxon>Pirellulales</taxon>
        <taxon>Pirellulaceae</taxon>
        <taxon>Rhodopirellula</taxon>
    </lineage>
</organism>
<gene>
    <name evidence="1" type="ORF">RESH_02612</name>
</gene>
<dbReference type="AlphaFoldDB" id="M5SKH3"/>
<evidence type="ECO:0000313" key="2">
    <source>
        <dbReference type="Proteomes" id="UP000011996"/>
    </source>
</evidence>
<proteinExistence type="predicted"/>
<reference evidence="1 2" key="1">
    <citation type="journal article" date="2013" name="Mar. Genomics">
        <title>Expression of sulfatases in Rhodopirellula baltica and the diversity of sulfatases in the genus Rhodopirellula.</title>
        <authorList>
            <person name="Wegner C.E."/>
            <person name="Richter-Heitmann T."/>
            <person name="Klindworth A."/>
            <person name="Klockow C."/>
            <person name="Richter M."/>
            <person name="Achstetter T."/>
            <person name="Glockner F.O."/>
            <person name="Harder J."/>
        </authorList>
    </citation>
    <scope>NUCLEOTIDE SEQUENCE [LARGE SCALE GENOMIC DNA]</scope>
    <source>
        <strain evidence="1 2">SH398</strain>
    </source>
</reference>
<dbReference type="PATRIC" id="fig|1263868.3.peg.2834"/>
<evidence type="ECO:0000313" key="1">
    <source>
        <dbReference type="EMBL" id="EMI26719.1"/>
    </source>
</evidence>
<comment type="caution">
    <text evidence="1">The sequence shown here is derived from an EMBL/GenBank/DDBJ whole genome shotgun (WGS) entry which is preliminary data.</text>
</comment>
<protein>
    <submittedName>
        <fullName evidence="1">Uncharacterized protein</fullName>
    </submittedName>
</protein>
<sequence>MHVILKFAEARRDESRILRGYPRSHGNCNLRHRDFLQFNQGSPDARPLVT</sequence>
<dbReference type="Proteomes" id="UP000011996">
    <property type="component" value="Unassembled WGS sequence"/>
</dbReference>
<name>M5SKH3_9BACT</name>
<accession>M5SKH3</accession>
<dbReference type="EMBL" id="ANOF01000085">
    <property type="protein sequence ID" value="EMI26719.1"/>
    <property type="molecule type" value="Genomic_DNA"/>
</dbReference>